<evidence type="ECO:0000313" key="14">
    <source>
        <dbReference type="Ensembl" id="ENSEBUP00000003877.1"/>
    </source>
</evidence>
<keyword evidence="7" id="KW-0238">DNA-binding</keyword>
<dbReference type="SUPFAM" id="SSF57667">
    <property type="entry name" value="beta-beta-alpha zinc fingers"/>
    <property type="match status" value="2"/>
</dbReference>
<organism evidence="14 15">
    <name type="scientific">Eptatretus burgeri</name>
    <name type="common">Inshore hagfish</name>
    <dbReference type="NCBI Taxonomy" id="7764"/>
    <lineage>
        <taxon>Eukaryota</taxon>
        <taxon>Metazoa</taxon>
        <taxon>Chordata</taxon>
        <taxon>Craniata</taxon>
        <taxon>Vertebrata</taxon>
        <taxon>Cyclostomata</taxon>
        <taxon>Myxini</taxon>
        <taxon>Myxiniformes</taxon>
        <taxon>Myxinidae</taxon>
        <taxon>Eptatretinae</taxon>
        <taxon>Eptatretus</taxon>
    </lineage>
</organism>
<evidence type="ECO:0000256" key="5">
    <source>
        <dbReference type="ARBA" id="ARBA00022833"/>
    </source>
</evidence>
<feature type="compositionally biased region" description="Polar residues" evidence="12">
    <location>
        <begin position="499"/>
        <end position="513"/>
    </location>
</feature>
<evidence type="ECO:0000256" key="10">
    <source>
        <dbReference type="ARBA" id="ARBA00023242"/>
    </source>
</evidence>
<dbReference type="PANTHER" id="PTHR45891:SF3">
    <property type="entry name" value="ZINC FINGER PROTEIN 2"/>
    <property type="match status" value="1"/>
</dbReference>
<dbReference type="Ensembl" id="ENSEBUT00000004273.1">
    <property type="protein sequence ID" value="ENSEBUP00000003875.1"/>
    <property type="gene ID" value="ENSEBUG00000002751.1"/>
</dbReference>
<feature type="compositionally biased region" description="Gly residues" evidence="12">
    <location>
        <begin position="38"/>
        <end position="49"/>
    </location>
</feature>
<dbReference type="GO" id="GO:0005634">
    <property type="term" value="C:nucleus"/>
    <property type="evidence" value="ECO:0007669"/>
    <property type="project" value="UniProtKB-SubCell"/>
</dbReference>
<dbReference type="GO" id="GO:0000978">
    <property type="term" value="F:RNA polymerase II cis-regulatory region sequence-specific DNA binding"/>
    <property type="evidence" value="ECO:0007669"/>
    <property type="project" value="TreeGrafter"/>
</dbReference>
<evidence type="ECO:0000256" key="6">
    <source>
        <dbReference type="ARBA" id="ARBA00023015"/>
    </source>
</evidence>
<evidence type="ECO:0000256" key="1">
    <source>
        <dbReference type="ARBA" id="ARBA00004123"/>
    </source>
</evidence>
<evidence type="ECO:0000256" key="3">
    <source>
        <dbReference type="ARBA" id="ARBA00022737"/>
    </source>
</evidence>
<comment type="subcellular location">
    <subcellularLocation>
        <location evidence="1">Nucleus</location>
    </subcellularLocation>
</comment>
<feature type="region of interest" description="Disordered" evidence="12">
    <location>
        <begin position="555"/>
        <end position="585"/>
    </location>
</feature>
<keyword evidence="10" id="KW-0539">Nucleus</keyword>
<dbReference type="GeneTree" id="ENSGT00940000156149"/>
<feature type="region of interest" description="Disordered" evidence="12">
    <location>
        <begin position="28"/>
        <end position="58"/>
    </location>
</feature>
<dbReference type="InterPro" id="IPR036236">
    <property type="entry name" value="Znf_C2H2_sf"/>
</dbReference>
<evidence type="ECO:0000256" key="4">
    <source>
        <dbReference type="ARBA" id="ARBA00022771"/>
    </source>
</evidence>
<evidence type="ECO:0000313" key="15">
    <source>
        <dbReference type="Proteomes" id="UP000694388"/>
    </source>
</evidence>
<dbReference type="Pfam" id="PF24056">
    <property type="entry name" value="zf-C2H2_ZFHX3"/>
    <property type="match status" value="1"/>
</dbReference>
<keyword evidence="8" id="KW-0371">Homeobox</keyword>
<dbReference type="InterPro" id="IPR013087">
    <property type="entry name" value="Znf_C2H2_type"/>
</dbReference>
<accession>A0A8C4PXL3</accession>
<evidence type="ECO:0000256" key="11">
    <source>
        <dbReference type="PROSITE-ProRule" id="PRU00042"/>
    </source>
</evidence>
<feature type="domain" description="C2H2-type" evidence="13">
    <location>
        <begin position="700"/>
        <end position="729"/>
    </location>
</feature>
<dbReference type="SMART" id="SM00451">
    <property type="entry name" value="ZnF_U1"/>
    <property type="match status" value="3"/>
</dbReference>
<proteinExistence type="predicted"/>
<dbReference type="Ensembl" id="ENSEBUT00000004253.1">
    <property type="protein sequence ID" value="ENSEBUP00000003856.1"/>
    <property type="gene ID" value="ENSEBUG00000002751.1"/>
</dbReference>
<reference evidence="14" key="1">
    <citation type="submission" date="2025-05" db="UniProtKB">
        <authorList>
            <consortium name="Ensembl"/>
        </authorList>
    </citation>
    <scope>IDENTIFICATION</scope>
</reference>
<dbReference type="InterPro" id="IPR003604">
    <property type="entry name" value="Matrin/U1-like-C_Znf_C2H2"/>
</dbReference>
<evidence type="ECO:0000256" key="8">
    <source>
        <dbReference type="ARBA" id="ARBA00023155"/>
    </source>
</evidence>
<keyword evidence="5" id="KW-0862">Zinc</keyword>
<feature type="compositionally biased region" description="Polar residues" evidence="12">
    <location>
        <begin position="558"/>
        <end position="571"/>
    </location>
</feature>
<dbReference type="FunFam" id="3.30.160.60:FF:000081">
    <property type="entry name" value="Zinc finger homeobox protein 4"/>
    <property type="match status" value="1"/>
</dbReference>
<dbReference type="PROSITE" id="PS50157">
    <property type="entry name" value="ZINC_FINGER_C2H2_2"/>
    <property type="match status" value="1"/>
</dbReference>
<dbReference type="PROSITE" id="PS00028">
    <property type="entry name" value="ZINC_FINGER_C2H2_1"/>
    <property type="match status" value="1"/>
</dbReference>
<dbReference type="Ensembl" id="ENSEBUT00000004275.1">
    <property type="protein sequence ID" value="ENSEBUP00000003877.1"/>
    <property type="gene ID" value="ENSEBUG00000002751.1"/>
</dbReference>
<dbReference type="AlphaFoldDB" id="A0A8C4PXL3"/>
<dbReference type="GO" id="GO:0000981">
    <property type="term" value="F:DNA-binding transcription factor activity, RNA polymerase II-specific"/>
    <property type="evidence" value="ECO:0007669"/>
    <property type="project" value="TreeGrafter"/>
</dbReference>
<dbReference type="Proteomes" id="UP000694388">
    <property type="component" value="Unplaced"/>
</dbReference>
<protein>
    <recommendedName>
        <fullName evidence="13">C2H2-type domain-containing protein</fullName>
    </recommendedName>
</protein>
<evidence type="ECO:0000259" key="13">
    <source>
        <dbReference type="PROSITE" id="PS50157"/>
    </source>
</evidence>
<feature type="compositionally biased region" description="Acidic residues" evidence="12">
    <location>
        <begin position="479"/>
        <end position="489"/>
    </location>
</feature>
<keyword evidence="9" id="KW-0804">Transcription</keyword>
<dbReference type="SMART" id="SM00355">
    <property type="entry name" value="ZnF_C2H2"/>
    <property type="match status" value="9"/>
</dbReference>
<feature type="compositionally biased region" description="Basic and acidic residues" evidence="12">
    <location>
        <begin position="444"/>
        <end position="455"/>
    </location>
</feature>
<evidence type="ECO:0000256" key="2">
    <source>
        <dbReference type="ARBA" id="ARBA00022723"/>
    </source>
</evidence>
<feature type="compositionally biased region" description="Acidic residues" evidence="12">
    <location>
        <begin position="464"/>
        <end position="473"/>
    </location>
</feature>
<keyword evidence="3" id="KW-0677">Repeat</keyword>
<keyword evidence="2" id="KW-0479">Metal-binding</keyword>
<keyword evidence="6" id="KW-0805">Transcription regulation</keyword>
<dbReference type="Gene3D" id="3.30.160.60">
    <property type="entry name" value="Classic Zinc Finger"/>
    <property type="match status" value="1"/>
</dbReference>
<dbReference type="InterPro" id="IPR051968">
    <property type="entry name" value="ZnFinger_Homeobox_TR"/>
</dbReference>
<keyword evidence="4 11" id="KW-0863">Zinc-finger</keyword>
<evidence type="ECO:0000256" key="12">
    <source>
        <dbReference type="SAM" id="MobiDB-lite"/>
    </source>
</evidence>
<name>A0A8C4PXL3_EPTBU</name>
<sequence length="1168" mass="124949">MEACDPPLVSGLEDGLVTSVLFDQAGLAHNSSEMPAGEGRGPSGEGLRGGDPSPAKHVPCLGLDTASTTTAVAAAAATPAAAAAAAASSFVSSAKEICCNQCSTSFPSLQAYMEHHCPSALPPLLKEDDSEGSEVEDSDVENLLGEIVYHPDGSAYIVENDKEVGAGEDGGGLPPALSFGSKTRDNTHPQIVSTFHITSSLAQHFSLEQTSPNTSMLLPGLGPVLRSFHVYDVRHKSGSEYLNSDGSAKNSCLVKDVHSSIDLAKFDGSSLYGKGKPILMCFLCKLSFGYVRSFVSHAIHDHHMTLIDEERKLLVSGNVSAIIQGIGKDRDPLISFLEPKTPPSFQQALASEPNCDGPRPNFYGMFSGVHMPGMEALQNGPGSSKTSNCSPKMVGQMQALNSWGSNTLTNFGNLTNSVLKSPITSATLGRVTAGLAELSGNKGSEAKPSTDHESQKISIKSEPTDPEEEDFPEELFGADFEEEDEEDGGDGSQVRLGDSASSNELSNLGNQSFSQPSFLPHMLSSTPKGSSLSSFQIFNDGSANGRSSASAMLMSEGDANNSSRCENNPSAGLSRDDTEPNDNVAEGGQYRVFSKAGNMSTRDGDLLMATGEESPKADHIMSPHSLSFGSHLTMAMQSRTSCKTLKCPKCNWHYKYQQTLDAHMKEKHPEPGDACAYCQTGQPHPRLARGESYTCGYKPFRCDVCNYSTTTKGNLSIHMQSDKHLNNMQSLQNGSAEPPSFGHHLPSTAGNMPLNMVPKVGVSPAAKQRPPQQKPVWRCEVCDYETNVARNLRIHMTSEKHAHNLLLLQQSMKTHGLPPLGLVGGALGAPSEAELYQYYLVAAAAAAAQSAGLPDRLKLEGLTESQILMAGFPLDALSIGLPSSLGGAEMATDVRINATRLSTDESTVGPTSVPGESEPCIFQCSVCNAFSTDSVEALALHASAERRLPEDEWKAVSADGAHTCRLCQYATPLRANFQLHCKTDKHVAKYQLVAHIREGGQANQWRLKCAALGSPVQLKCNACDYYANSLEKLGMHTSGQRHEISIGLHQFLQRQERAAGLGPENCRYVCSLCDIATHSKLSLLQHARSLKHQQSAGLHRLQRLQQGIAVPEGSCTNPVEDFTDVFTVLPGTTTTTTPAAESTLVRLTRPYHFLKAIQTVPLGLGHLL</sequence>
<dbReference type="PANTHER" id="PTHR45891">
    <property type="entry name" value="ZINC FINGER HOMEOBOX PROTEIN"/>
    <property type="match status" value="1"/>
</dbReference>
<keyword evidence="15" id="KW-1185">Reference proteome</keyword>
<feature type="region of interest" description="Disordered" evidence="12">
    <location>
        <begin position="439"/>
        <end position="513"/>
    </location>
</feature>
<evidence type="ECO:0000256" key="7">
    <source>
        <dbReference type="ARBA" id="ARBA00023125"/>
    </source>
</evidence>
<evidence type="ECO:0000256" key="9">
    <source>
        <dbReference type="ARBA" id="ARBA00023163"/>
    </source>
</evidence>
<dbReference type="GO" id="GO:0008270">
    <property type="term" value="F:zinc ion binding"/>
    <property type="evidence" value="ECO:0007669"/>
    <property type="project" value="UniProtKB-KW"/>
</dbReference>